<dbReference type="SMART" id="SM00862">
    <property type="entry name" value="Trans_reg_C"/>
    <property type="match status" value="1"/>
</dbReference>
<dbReference type="InterPro" id="IPR011990">
    <property type="entry name" value="TPR-like_helical_dom_sf"/>
</dbReference>
<dbReference type="RefSeq" id="WP_124541914.1">
    <property type="nucleotide sequence ID" value="NZ_QUSW01000005.1"/>
</dbReference>
<dbReference type="Gene3D" id="3.40.50.300">
    <property type="entry name" value="P-loop containing nucleotide triphosphate hydrolases"/>
    <property type="match status" value="1"/>
</dbReference>
<reference evidence="4 5" key="1">
    <citation type="submission" date="2018-08" db="EMBL/GenBank/DDBJ databases">
        <authorList>
            <person name="Khan S.A."/>
            <person name="Jeon C.O."/>
            <person name="Chun B.H."/>
            <person name="Jeong S.E."/>
        </authorList>
    </citation>
    <scope>NUCLEOTIDE SEQUENCE [LARGE SCALE GENOMIC DNA]</scope>
    <source>
        <strain evidence="4 5">S-16</strain>
    </source>
</reference>
<evidence type="ECO:0000256" key="1">
    <source>
        <dbReference type="ARBA" id="ARBA00023125"/>
    </source>
</evidence>
<dbReference type="OrthoDB" id="9811542at2"/>
<dbReference type="InterPro" id="IPR036388">
    <property type="entry name" value="WH-like_DNA-bd_sf"/>
</dbReference>
<keyword evidence="5" id="KW-1185">Reference proteome</keyword>
<dbReference type="SUPFAM" id="SSF52540">
    <property type="entry name" value="P-loop containing nucleoside triphosphate hydrolases"/>
    <property type="match status" value="1"/>
</dbReference>
<organism evidence="4 5">
    <name type="scientific">Piscinibacter terrae</name>
    <dbReference type="NCBI Taxonomy" id="2496871"/>
    <lineage>
        <taxon>Bacteria</taxon>
        <taxon>Pseudomonadati</taxon>
        <taxon>Pseudomonadota</taxon>
        <taxon>Betaproteobacteria</taxon>
        <taxon>Burkholderiales</taxon>
        <taxon>Sphaerotilaceae</taxon>
        <taxon>Piscinibacter</taxon>
    </lineage>
</organism>
<dbReference type="GO" id="GO:0003677">
    <property type="term" value="F:DNA binding"/>
    <property type="evidence" value="ECO:0007669"/>
    <property type="project" value="UniProtKB-UniRule"/>
</dbReference>
<dbReference type="Proteomes" id="UP000267464">
    <property type="component" value="Unassembled WGS sequence"/>
</dbReference>
<proteinExistence type="predicted"/>
<dbReference type="SUPFAM" id="SSF48452">
    <property type="entry name" value="TPR-like"/>
    <property type="match status" value="1"/>
</dbReference>
<dbReference type="PANTHER" id="PTHR47691">
    <property type="entry name" value="REGULATOR-RELATED"/>
    <property type="match status" value="1"/>
</dbReference>
<dbReference type="AlphaFoldDB" id="A0A3N7JQ49"/>
<dbReference type="Gene3D" id="1.25.40.10">
    <property type="entry name" value="Tetratricopeptide repeat domain"/>
    <property type="match status" value="1"/>
</dbReference>
<dbReference type="Gene3D" id="1.10.10.10">
    <property type="entry name" value="Winged helix-like DNA-binding domain superfamily/Winged helix DNA-binding domain"/>
    <property type="match status" value="1"/>
</dbReference>
<name>A0A3N7JQ49_9BURK</name>
<reference evidence="4 5" key="2">
    <citation type="submission" date="2018-12" db="EMBL/GenBank/DDBJ databases">
        <title>Rhizobacter gummiphilus sp. nov., a rubber-degrading bacterium isolated from the soil of a botanical garden in Japan.</title>
        <authorList>
            <person name="Shunsuke S.S."/>
        </authorList>
    </citation>
    <scope>NUCLEOTIDE SEQUENCE [LARGE SCALE GENOMIC DNA]</scope>
    <source>
        <strain evidence="4 5">S-16</strain>
    </source>
</reference>
<gene>
    <name evidence="4" type="ORF">DZC73_18815</name>
</gene>
<dbReference type="PROSITE" id="PS51755">
    <property type="entry name" value="OMPR_PHOB"/>
    <property type="match status" value="1"/>
</dbReference>
<dbReference type="PRINTS" id="PR00364">
    <property type="entry name" value="DISEASERSIST"/>
</dbReference>
<dbReference type="GO" id="GO:0006355">
    <property type="term" value="P:regulation of DNA-templated transcription"/>
    <property type="evidence" value="ECO:0007669"/>
    <property type="project" value="InterPro"/>
</dbReference>
<dbReference type="Pfam" id="PF00486">
    <property type="entry name" value="Trans_reg_C"/>
    <property type="match status" value="1"/>
</dbReference>
<evidence type="ECO:0000256" key="2">
    <source>
        <dbReference type="PROSITE-ProRule" id="PRU01091"/>
    </source>
</evidence>
<accession>A0A3N7JQ49</accession>
<dbReference type="InterPro" id="IPR058852">
    <property type="entry name" value="HTH_77"/>
</dbReference>
<dbReference type="CDD" id="cd00383">
    <property type="entry name" value="trans_reg_C"/>
    <property type="match status" value="1"/>
</dbReference>
<protein>
    <recommendedName>
        <fullName evidence="3">OmpR/PhoB-type domain-containing protein</fullName>
    </recommendedName>
</protein>
<dbReference type="InterPro" id="IPR016032">
    <property type="entry name" value="Sig_transdc_resp-reg_C-effctor"/>
</dbReference>
<feature type="domain" description="OmpR/PhoB-type" evidence="3">
    <location>
        <begin position="2"/>
        <end position="95"/>
    </location>
</feature>
<dbReference type="GO" id="GO:0000160">
    <property type="term" value="P:phosphorelay signal transduction system"/>
    <property type="evidence" value="ECO:0007669"/>
    <property type="project" value="InterPro"/>
</dbReference>
<dbReference type="PANTHER" id="PTHR47691:SF3">
    <property type="entry name" value="HTH-TYPE TRANSCRIPTIONAL REGULATOR RV0890C-RELATED"/>
    <property type="match status" value="1"/>
</dbReference>
<dbReference type="InterPro" id="IPR001867">
    <property type="entry name" value="OmpR/PhoB-type_DNA-bd"/>
</dbReference>
<dbReference type="Pfam" id="PF13424">
    <property type="entry name" value="TPR_12"/>
    <property type="match status" value="1"/>
</dbReference>
<dbReference type="Pfam" id="PF25872">
    <property type="entry name" value="HTH_77"/>
    <property type="match status" value="1"/>
</dbReference>
<dbReference type="InterPro" id="IPR027417">
    <property type="entry name" value="P-loop_NTPase"/>
</dbReference>
<sequence>MGAVYRFGDFEVHALRRRLLNHGKPVIIGARAFDVLLVLIERRGDLVSKNELIDLVWPGLVVEEHNLTVQVSALRKLLGAQAIATVPGRGYQFTAGLEGGVASMTAADLSISTSTASAIPSNLGPRPPVLYGRERDIENVLLLTLTYRLVTLVGAGGIGKTRLAQAVAHKLRDQYPDGTWVVELAALSDPALVPATVARVLGIKLPGQRPALDELVGGLGRQTLQIVLDNCEHLLDAVSALAQAITAGTPNVRLLTTSQEALKVADEQQCRIAPLAVPSTPDDADARSCGAVALFEARVRAVDPQFTLKHTDFPAVVDICRRLDGLPLAIELAAVRVPVLGVRGVRDRLDERFQLLTGGSRVALRRHQTLRAAIEWSYHLLSSDQRWWFRRLGVFAGGFTIELVRCVAGTDDAADEWAVIDSIAALVDKSLVVADVERPGDEPRFHLLETPRTYALEQLAATGELADCQRHHARAVCALFMRVDDAFVEGRMTSEQCAAALAPETDNLRVAYRWATGAAGELSIAVRLAASAAGHGEFAAECAQWLQVLAPCMDEATAPEDVAALWLGIARPWVFIRLPHALAADAARQAATLYRSLGRPMHQFLALLLAERPCCESGDAAAAHLCLDEARALMRPHWPSGLRGRLLNATGHVLNDQGRCEEAAQMFARAIKIWAEVGDWRNESQANSSLADSLWRLGRLHEAAHRLEGLVQRMRKRSSSSTATVFALANLTAVLSESGRVDEAAEVAREALPVLRRSGLLGYFLDDLVYLLALRGGVEAAALLLGASQAYFVRTAASRQVNEQRLFGLALHLVEAALPAAELECLLGKGAALDDAALAVIVEAALAEQP</sequence>
<evidence type="ECO:0000313" key="4">
    <source>
        <dbReference type="EMBL" id="RQP23169.1"/>
    </source>
</evidence>
<comment type="caution">
    <text evidence="4">The sequence shown here is derived from an EMBL/GenBank/DDBJ whole genome shotgun (WGS) entry which is preliminary data.</text>
</comment>
<keyword evidence="1 2" id="KW-0238">DNA-binding</keyword>
<dbReference type="EMBL" id="QUSW01000005">
    <property type="protein sequence ID" value="RQP23169.1"/>
    <property type="molecule type" value="Genomic_DNA"/>
</dbReference>
<evidence type="ECO:0000313" key="5">
    <source>
        <dbReference type="Proteomes" id="UP000267464"/>
    </source>
</evidence>
<dbReference type="SUPFAM" id="SSF46894">
    <property type="entry name" value="C-terminal effector domain of the bipartite response regulators"/>
    <property type="match status" value="1"/>
</dbReference>
<evidence type="ECO:0000259" key="3">
    <source>
        <dbReference type="PROSITE" id="PS51755"/>
    </source>
</evidence>
<feature type="DNA-binding region" description="OmpR/PhoB-type" evidence="2">
    <location>
        <begin position="2"/>
        <end position="95"/>
    </location>
</feature>